<dbReference type="OrthoDB" id="5293449at2"/>
<keyword evidence="8" id="KW-0067">ATP-binding</keyword>
<dbReference type="NCBIfam" id="TIGR00084">
    <property type="entry name" value="ruvA"/>
    <property type="match status" value="1"/>
</dbReference>
<dbReference type="GO" id="GO:0006310">
    <property type="term" value="P:DNA recombination"/>
    <property type="evidence" value="ECO:0007669"/>
    <property type="project" value="UniProtKB-UniRule"/>
</dbReference>
<dbReference type="Gene3D" id="1.10.150.20">
    <property type="entry name" value="5' to 3' exonuclease, C-terminal subdomain"/>
    <property type="match status" value="1"/>
</dbReference>
<dbReference type="SMART" id="SM00278">
    <property type="entry name" value="HhH1"/>
    <property type="match status" value="2"/>
</dbReference>
<dbReference type="AlphaFoldDB" id="A0A1M6P8Y8"/>
<dbReference type="Proteomes" id="UP000183952">
    <property type="component" value="Unassembled WGS sequence"/>
</dbReference>
<comment type="subunit">
    <text evidence="6">Homotetramer. Forms an RuvA(8)-RuvB(12)-Holliday junction (HJ) complex. HJ DNA is sandwiched between 2 RuvA tetramers; dsDNA enters through RuvA and exits via RuvB. An RuvB hexamer assembles on each DNA strand where it exits the tetramer. Each RuvB hexamer is contacted by two RuvA subunits (via domain III) on 2 adjacent RuvB subunits; this complex drives branch migration. In the full resolvosome a probable DNA-RuvA(4)-RuvB(12)-RuvC(2) complex forms which resolves the HJ.</text>
</comment>
<keyword evidence="9" id="KW-1185">Reference proteome</keyword>
<comment type="function">
    <text evidence="6">The RuvA-RuvB-RuvC complex processes Holliday junction (HJ) DNA during genetic recombination and DNA repair, while the RuvA-RuvB complex plays an important role in the rescue of blocked DNA replication forks via replication fork reversal (RFR). RuvA specifically binds to HJ cruciform DNA, conferring on it an open structure. The RuvB hexamer acts as an ATP-dependent pump, pulling dsDNA into and through the RuvAB complex. HJ branch migration allows RuvC to scan DNA until it finds its consensus sequence, where it cleaves and resolves the cruciform DNA.</text>
</comment>
<comment type="caution">
    <text evidence="6">Lacks conserved residue(s) required for the propagation of feature annotation.</text>
</comment>
<gene>
    <name evidence="6" type="primary">ruvA</name>
    <name evidence="8" type="ORF">SAMN02745248_01637</name>
</gene>
<feature type="domain" description="Helix-hairpin-helix DNA-binding motif class 1" evidence="7">
    <location>
        <begin position="108"/>
        <end position="127"/>
    </location>
</feature>
<keyword evidence="5 6" id="KW-0234">DNA repair</keyword>
<keyword evidence="2 6" id="KW-0227">DNA damage</keyword>
<dbReference type="STRING" id="1121331.SAMN02745248_01637"/>
<proteinExistence type="inferred from homology"/>
<dbReference type="Gene3D" id="1.10.8.10">
    <property type="entry name" value="DNA helicase RuvA subunit, C-terminal domain"/>
    <property type="match status" value="1"/>
</dbReference>
<feature type="region of interest" description="Domain III" evidence="6">
    <location>
        <begin position="152"/>
        <end position="194"/>
    </location>
</feature>
<dbReference type="GO" id="GO:0005524">
    <property type="term" value="F:ATP binding"/>
    <property type="evidence" value="ECO:0007669"/>
    <property type="project" value="InterPro"/>
</dbReference>
<dbReference type="GO" id="GO:0009379">
    <property type="term" value="C:Holliday junction helicase complex"/>
    <property type="evidence" value="ECO:0007669"/>
    <property type="project" value="InterPro"/>
</dbReference>
<dbReference type="RefSeq" id="WP_072903598.1">
    <property type="nucleotide sequence ID" value="NZ_FRAD01000012.1"/>
</dbReference>
<dbReference type="CDD" id="cd14332">
    <property type="entry name" value="UBA_RuvA_C"/>
    <property type="match status" value="1"/>
</dbReference>
<dbReference type="EMBL" id="FRAD01000012">
    <property type="protein sequence ID" value="SHK04398.1"/>
    <property type="molecule type" value="Genomic_DNA"/>
</dbReference>
<keyword evidence="1 6" id="KW-0963">Cytoplasm</keyword>
<evidence type="ECO:0000256" key="5">
    <source>
        <dbReference type="ARBA" id="ARBA00023204"/>
    </source>
</evidence>
<keyword evidence="4 6" id="KW-0233">DNA recombination</keyword>
<dbReference type="GO" id="GO:0000400">
    <property type="term" value="F:four-way junction DNA binding"/>
    <property type="evidence" value="ECO:0007669"/>
    <property type="project" value="UniProtKB-UniRule"/>
</dbReference>
<organism evidence="8 9">
    <name type="scientific">Hathewaya proteolytica DSM 3090</name>
    <dbReference type="NCBI Taxonomy" id="1121331"/>
    <lineage>
        <taxon>Bacteria</taxon>
        <taxon>Bacillati</taxon>
        <taxon>Bacillota</taxon>
        <taxon>Clostridia</taxon>
        <taxon>Eubacteriales</taxon>
        <taxon>Clostridiaceae</taxon>
        <taxon>Hathewaya</taxon>
    </lineage>
</organism>
<dbReference type="GO" id="GO:0005737">
    <property type="term" value="C:cytoplasm"/>
    <property type="evidence" value="ECO:0007669"/>
    <property type="project" value="UniProtKB-SubCell"/>
</dbReference>
<dbReference type="InterPro" id="IPR010994">
    <property type="entry name" value="RuvA_2-like"/>
</dbReference>
<feature type="region of interest" description="Domain I" evidence="6">
    <location>
        <begin position="1"/>
        <end position="64"/>
    </location>
</feature>
<dbReference type="InterPro" id="IPR000085">
    <property type="entry name" value="RuvA"/>
</dbReference>
<comment type="domain">
    <text evidence="6">Has three domains with a flexible linker between the domains II and III and assumes an 'L' shape. Domain III is highly mobile and contacts RuvB.</text>
</comment>
<dbReference type="Pfam" id="PF01330">
    <property type="entry name" value="RuvA_N"/>
    <property type="match status" value="1"/>
</dbReference>
<dbReference type="InterPro" id="IPR011114">
    <property type="entry name" value="RuvA_C"/>
</dbReference>
<protein>
    <recommendedName>
        <fullName evidence="6">Holliday junction branch migration complex subunit RuvA</fullName>
    </recommendedName>
</protein>
<feature type="domain" description="Helix-hairpin-helix DNA-binding motif class 1" evidence="7">
    <location>
        <begin position="73"/>
        <end position="92"/>
    </location>
</feature>
<evidence type="ECO:0000259" key="7">
    <source>
        <dbReference type="SMART" id="SM00278"/>
    </source>
</evidence>
<evidence type="ECO:0000256" key="3">
    <source>
        <dbReference type="ARBA" id="ARBA00023125"/>
    </source>
</evidence>
<dbReference type="GO" id="GO:0006281">
    <property type="term" value="P:DNA repair"/>
    <property type="evidence" value="ECO:0007669"/>
    <property type="project" value="UniProtKB-UniRule"/>
</dbReference>
<evidence type="ECO:0000256" key="4">
    <source>
        <dbReference type="ARBA" id="ARBA00023172"/>
    </source>
</evidence>
<dbReference type="HAMAP" id="MF_00031">
    <property type="entry name" value="DNA_HJ_migration_RuvA"/>
    <property type="match status" value="1"/>
</dbReference>
<accession>A0A1M6P8Y8</accession>
<evidence type="ECO:0000313" key="8">
    <source>
        <dbReference type="EMBL" id="SHK04398.1"/>
    </source>
</evidence>
<dbReference type="InterPro" id="IPR013849">
    <property type="entry name" value="DNA_helicase_Holl-junc_RuvA_I"/>
</dbReference>
<keyword evidence="3 6" id="KW-0238">DNA-binding</keyword>
<dbReference type="GO" id="GO:0009378">
    <property type="term" value="F:four-way junction helicase activity"/>
    <property type="evidence" value="ECO:0007669"/>
    <property type="project" value="InterPro"/>
</dbReference>
<dbReference type="InterPro" id="IPR012340">
    <property type="entry name" value="NA-bd_OB-fold"/>
</dbReference>
<evidence type="ECO:0000256" key="2">
    <source>
        <dbReference type="ARBA" id="ARBA00022763"/>
    </source>
</evidence>
<reference evidence="8 9" key="1">
    <citation type="submission" date="2016-11" db="EMBL/GenBank/DDBJ databases">
        <authorList>
            <person name="Jaros S."/>
            <person name="Januszkiewicz K."/>
            <person name="Wedrychowicz H."/>
        </authorList>
    </citation>
    <scope>NUCLEOTIDE SEQUENCE [LARGE SCALE GENOMIC DNA]</scope>
    <source>
        <strain evidence="8 9">DSM 3090</strain>
    </source>
</reference>
<keyword evidence="8" id="KW-0547">Nucleotide-binding</keyword>
<name>A0A1M6P8Y8_9CLOT</name>
<dbReference type="InterPro" id="IPR036267">
    <property type="entry name" value="RuvA_C_sf"/>
</dbReference>
<evidence type="ECO:0000256" key="1">
    <source>
        <dbReference type="ARBA" id="ARBA00022490"/>
    </source>
</evidence>
<dbReference type="Pfam" id="PF14520">
    <property type="entry name" value="HHH_5"/>
    <property type="match status" value="1"/>
</dbReference>
<dbReference type="SUPFAM" id="SSF47781">
    <property type="entry name" value="RuvA domain 2-like"/>
    <property type="match status" value="1"/>
</dbReference>
<dbReference type="SUPFAM" id="SSF46929">
    <property type="entry name" value="DNA helicase RuvA subunit, C-terminal domain"/>
    <property type="match status" value="1"/>
</dbReference>
<keyword evidence="8" id="KW-0378">Hydrolase</keyword>
<sequence>MYEYIKGIFKGINLDYIVLENNDIGYKIFSSGNTMSYLPPVNEKVTLHILQIVRDDFIGLYGFYSVEELELFQKLLTVNGVGAKAALSLLSVTTVSNLKNAIVNGEYKLLMKAPGVGSKIAQRIILELKDKIEVENCGDENSDLQKNKVNCDEACEALKALGYNEKEIEKAMKNLERIESVEDTIKECLKFLMN</sequence>
<dbReference type="SUPFAM" id="SSF50249">
    <property type="entry name" value="Nucleic acid-binding proteins"/>
    <property type="match status" value="1"/>
</dbReference>
<dbReference type="Gene3D" id="2.40.50.140">
    <property type="entry name" value="Nucleic acid-binding proteins"/>
    <property type="match status" value="1"/>
</dbReference>
<comment type="similarity">
    <text evidence="6">Belongs to the RuvA family.</text>
</comment>
<keyword evidence="8" id="KW-0347">Helicase</keyword>
<evidence type="ECO:0000256" key="6">
    <source>
        <dbReference type="HAMAP-Rule" id="MF_00031"/>
    </source>
</evidence>
<dbReference type="GO" id="GO:0048476">
    <property type="term" value="C:Holliday junction resolvase complex"/>
    <property type="evidence" value="ECO:0007669"/>
    <property type="project" value="UniProtKB-UniRule"/>
</dbReference>
<dbReference type="InterPro" id="IPR003583">
    <property type="entry name" value="Hlx-hairpin-Hlx_DNA-bd_motif"/>
</dbReference>
<comment type="subcellular location">
    <subcellularLocation>
        <location evidence="6">Cytoplasm</location>
    </subcellularLocation>
</comment>
<dbReference type="Pfam" id="PF07499">
    <property type="entry name" value="RuvA_C"/>
    <property type="match status" value="1"/>
</dbReference>
<evidence type="ECO:0000313" key="9">
    <source>
        <dbReference type="Proteomes" id="UP000183952"/>
    </source>
</evidence>